<evidence type="ECO:0000313" key="4">
    <source>
        <dbReference type="Proteomes" id="UP000751190"/>
    </source>
</evidence>
<organism evidence="3 4">
    <name type="scientific">Diacronema lutheri</name>
    <name type="common">Unicellular marine alga</name>
    <name type="synonym">Monochrysis lutheri</name>
    <dbReference type="NCBI Taxonomy" id="2081491"/>
    <lineage>
        <taxon>Eukaryota</taxon>
        <taxon>Haptista</taxon>
        <taxon>Haptophyta</taxon>
        <taxon>Pavlovophyceae</taxon>
        <taxon>Pavlovales</taxon>
        <taxon>Pavlovaceae</taxon>
        <taxon>Diacronema</taxon>
    </lineage>
</organism>
<proteinExistence type="predicted"/>
<name>A0A8J5XXF1_DIALT</name>
<dbReference type="EMBL" id="JAGTXO010000001">
    <property type="protein sequence ID" value="KAG8470312.1"/>
    <property type="molecule type" value="Genomic_DNA"/>
</dbReference>
<sequence length="416" mass="45468">MVSNTLRTVYEARRARARRNACALSLVCAAVCGEPVACFALAAAMVHEQRYLKSLAVSAPSPNEPPPAAPVPADKLTMGTFANKRLVARIFESFIANELIDAMFNRGQMKKLAEIKAKLDADDFISGVVKVKVPSVPTLAYWVAENGAAHNLYTKIPMPKTGDGRDGATRAASKLSDDMEQIKEFFDRYHAYKKNKALSKQAKEDVDAECLSIRQNAVQTNSGKAKTAESRAIDLDEDGDFDLFGSIDDGDEPSSLPPGGSATRKRCGGAGGVSSAGLKPSKRAAMAIRSEVDPTALGLQAIGEAMAQRAKLEATTSEHNAKLMQAFADNSREATTMFGQLNQQTNNRLDKEIELKAKQAAKQLDIRRKQLELEEKRIAAEEKRIAAEERQTELREATQQQLLQLMQAHFSQPRPY</sequence>
<feature type="coiled-coil region" evidence="1">
    <location>
        <begin position="354"/>
        <end position="400"/>
    </location>
</feature>
<protein>
    <submittedName>
        <fullName evidence="3">Uncharacterized protein</fullName>
    </submittedName>
</protein>
<keyword evidence="4" id="KW-1185">Reference proteome</keyword>
<dbReference type="Proteomes" id="UP000751190">
    <property type="component" value="Unassembled WGS sequence"/>
</dbReference>
<evidence type="ECO:0000256" key="2">
    <source>
        <dbReference type="SAM" id="MobiDB-lite"/>
    </source>
</evidence>
<keyword evidence="1" id="KW-0175">Coiled coil</keyword>
<gene>
    <name evidence="3" type="ORF">KFE25_008733</name>
</gene>
<evidence type="ECO:0000256" key="1">
    <source>
        <dbReference type="SAM" id="Coils"/>
    </source>
</evidence>
<dbReference type="AlphaFoldDB" id="A0A8J5XXF1"/>
<feature type="region of interest" description="Disordered" evidence="2">
    <location>
        <begin position="242"/>
        <end position="281"/>
    </location>
</feature>
<comment type="caution">
    <text evidence="3">The sequence shown here is derived from an EMBL/GenBank/DDBJ whole genome shotgun (WGS) entry which is preliminary data.</text>
</comment>
<evidence type="ECO:0000313" key="3">
    <source>
        <dbReference type="EMBL" id="KAG8470312.1"/>
    </source>
</evidence>
<accession>A0A8J5XXF1</accession>
<reference evidence="3" key="1">
    <citation type="submission" date="2021-05" db="EMBL/GenBank/DDBJ databases">
        <title>The genome of the haptophyte Pavlova lutheri (Diacronema luteri, Pavlovales) - a model for lipid biosynthesis in eukaryotic algae.</title>
        <authorList>
            <person name="Hulatt C.J."/>
            <person name="Posewitz M.C."/>
        </authorList>
    </citation>
    <scope>NUCLEOTIDE SEQUENCE</scope>
    <source>
        <strain evidence="3">NIVA-4/92</strain>
    </source>
</reference>